<evidence type="ECO:0000313" key="3">
    <source>
        <dbReference type="Proteomes" id="UP000234331"/>
    </source>
</evidence>
<gene>
    <name evidence="2" type="ORF">FRACA_390043</name>
</gene>
<keyword evidence="3" id="KW-1185">Reference proteome</keyword>
<organism evidence="2 3">
    <name type="scientific">Frankia canadensis</name>
    <dbReference type="NCBI Taxonomy" id="1836972"/>
    <lineage>
        <taxon>Bacteria</taxon>
        <taxon>Bacillati</taxon>
        <taxon>Actinomycetota</taxon>
        <taxon>Actinomycetes</taxon>
        <taxon>Frankiales</taxon>
        <taxon>Frankiaceae</taxon>
        <taxon>Frankia</taxon>
    </lineage>
</organism>
<accession>A0A2I2KW86</accession>
<evidence type="ECO:0000313" key="2">
    <source>
        <dbReference type="EMBL" id="SNQ49929.1"/>
    </source>
</evidence>
<dbReference type="EMBL" id="FZMO01000323">
    <property type="protein sequence ID" value="SNQ49929.1"/>
    <property type="molecule type" value="Genomic_DNA"/>
</dbReference>
<sequence>MPPIDGDHHQGRPRRSDEVGALLDRDEDYDQDPVGDPPITVSRYRAAIRAMLAAQVPDPGFVATAWSQRETEAFLAGSRATLRLVVEMVGHALTTPPPTRGVD</sequence>
<name>A0A2I2KW86_9ACTN</name>
<dbReference type="RefSeq" id="WP_101833309.1">
    <property type="nucleotide sequence ID" value="NZ_FZMO01000323.1"/>
</dbReference>
<protein>
    <submittedName>
        <fullName evidence="2">Uncharacterized protein</fullName>
    </submittedName>
</protein>
<dbReference type="OrthoDB" id="3217927at2"/>
<reference evidence="2 3" key="1">
    <citation type="submission" date="2017-06" db="EMBL/GenBank/DDBJ databases">
        <authorList>
            <person name="Kim H.J."/>
            <person name="Triplett B.A."/>
        </authorList>
    </citation>
    <scope>NUCLEOTIDE SEQUENCE [LARGE SCALE GENOMIC DNA]</scope>
    <source>
        <strain evidence="2">FRACA_ARgP5</strain>
    </source>
</reference>
<feature type="compositionally biased region" description="Basic and acidic residues" evidence="1">
    <location>
        <begin position="1"/>
        <end position="18"/>
    </location>
</feature>
<proteinExistence type="predicted"/>
<dbReference type="AlphaFoldDB" id="A0A2I2KW86"/>
<feature type="region of interest" description="Disordered" evidence="1">
    <location>
        <begin position="1"/>
        <end position="37"/>
    </location>
</feature>
<dbReference type="Proteomes" id="UP000234331">
    <property type="component" value="Unassembled WGS sequence"/>
</dbReference>
<evidence type="ECO:0000256" key="1">
    <source>
        <dbReference type="SAM" id="MobiDB-lite"/>
    </source>
</evidence>